<dbReference type="Gene3D" id="2.160.10.10">
    <property type="entry name" value="Hexapeptide repeat proteins"/>
    <property type="match status" value="1"/>
</dbReference>
<dbReference type="PANTHER" id="PTHR43300">
    <property type="entry name" value="ACETYLTRANSFERASE"/>
    <property type="match status" value="1"/>
</dbReference>
<keyword evidence="4 5" id="KW-0012">Acyltransferase</keyword>
<dbReference type="InterPro" id="IPR011004">
    <property type="entry name" value="Trimer_LpxA-like_sf"/>
</dbReference>
<organism evidence="5 6">
    <name type="scientific">Chryseobacterium caseinilyticum</name>
    <dbReference type="NCBI Taxonomy" id="2771428"/>
    <lineage>
        <taxon>Bacteria</taxon>
        <taxon>Pseudomonadati</taxon>
        <taxon>Bacteroidota</taxon>
        <taxon>Flavobacteriia</taxon>
        <taxon>Flavobacteriales</taxon>
        <taxon>Weeksellaceae</taxon>
        <taxon>Chryseobacterium group</taxon>
        <taxon>Chryseobacterium</taxon>
    </lineage>
</organism>
<dbReference type="SUPFAM" id="SSF51161">
    <property type="entry name" value="Trimeric LpxA-like enzymes"/>
    <property type="match status" value="1"/>
</dbReference>
<comment type="similarity">
    <text evidence="1">Belongs to the transferase hexapeptide repeat family.</text>
</comment>
<dbReference type="InterPro" id="IPR050179">
    <property type="entry name" value="Trans_hexapeptide_repeat"/>
</dbReference>
<dbReference type="Pfam" id="PF00132">
    <property type="entry name" value="Hexapep"/>
    <property type="match status" value="1"/>
</dbReference>
<evidence type="ECO:0000256" key="4">
    <source>
        <dbReference type="ARBA" id="ARBA00023315"/>
    </source>
</evidence>
<dbReference type="PROSITE" id="PS00101">
    <property type="entry name" value="HEXAPEP_TRANSFERASES"/>
    <property type="match status" value="1"/>
</dbReference>
<evidence type="ECO:0000256" key="1">
    <source>
        <dbReference type="ARBA" id="ARBA00007274"/>
    </source>
</evidence>
<evidence type="ECO:0000313" key="6">
    <source>
        <dbReference type="Proteomes" id="UP000637299"/>
    </source>
</evidence>
<proteinExistence type="inferred from homology"/>
<comment type="caution">
    <text evidence="5">The sequence shown here is derived from an EMBL/GenBank/DDBJ whole genome shotgun (WGS) entry which is preliminary data.</text>
</comment>
<sequence>MFSWGCTVVDNNSHSIYWKDRQNDVTDWKKGLDEKRVGAYKDWSNVKEEKVIIKDKAWIGFNSIILKGVTIGEGSIVGAGSVVTKSVPDWTIVGGNPAKIIRQITEDER</sequence>
<gene>
    <name evidence="5" type="ORF">IC610_17970</name>
</gene>
<dbReference type="InterPro" id="IPR001451">
    <property type="entry name" value="Hexapep"/>
</dbReference>
<protein>
    <submittedName>
        <fullName evidence="5">Acyltransferase</fullName>
    </submittedName>
</protein>
<evidence type="ECO:0000256" key="3">
    <source>
        <dbReference type="ARBA" id="ARBA00022737"/>
    </source>
</evidence>
<evidence type="ECO:0000256" key="2">
    <source>
        <dbReference type="ARBA" id="ARBA00022679"/>
    </source>
</evidence>
<dbReference type="GO" id="GO:0016746">
    <property type="term" value="F:acyltransferase activity"/>
    <property type="evidence" value="ECO:0007669"/>
    <property type="project" value="UniProtKB-KW"/>
</dbReference>
<name>A0ABR8ZHM1_9FLAO</name>
<dbReference type="Proteomes" id="UP000637299">
    <property type="component" value="Unassembled WGS sequence"/>
</dbReference>
<accession>A0ABR8ZHM1</accession>
<dbReference type="EMBL" id="JACYFS010000008">
    <property type="protein sequence ID" value="MBD8084298.1"/>
    <property type="molecule type" value="Genomic_DNA"/>
</dbReference>
<dbReference type="CDD" id="cd04647">
    <property type="entry name" value="LbH_MAT_like"/>
    <property type="match status" value="1"/>
</dbReference>
<evidence type="ECO:0000313" key="5">
    <source>
        <dbReference type="EMBL" id="MBD8084298.1"/>
    </source>
</evidence>
<keyword evidence="2" id="KW-0808">Transferase</keyword>
<keyword evidence="6" id="KW-1185">Reference proteome</keyword>
<reference evidence="5 6" key="1">
    <citation type="submission" date="2020-09" db="EMBL/GenBank/DDBJ databases">
        <title>Genome seq and assembly of Chryseobacterium sp.</title>
        <authorList>
            <person name="Chhetri G."/>
        </authorList>
    </citation>
    <scope>NUCLEOTIDE SEQUENCE [LARGE SCALE GENOMIC DNA]</scope>
    <source>
        <strain evidence="5 6">GCR10</strain>
    </source>
</reference>
<dbReference type="InterPro" id="IPR018357">
    <property type="entry name" value="Hexapep_transf_CS"/>
</dbReference>
<keyword evidence="3" id="KW-0677">Repeat</keyword>